<dbReference type="GO" id="GO:0019841">
    <property type="term" value="F:retinol binding"/>
    <property type="evidence" value="ECO:0007669"/>
    <property type="project" value="UniProtKB-KW"/>
</dbReference>
<keyword evidence="9" id="KW-0446">Lipid-binding</keyword>
<name>A0A3P6S3G6_LITSI</name>
<dbReference type="GO" id="GO:0005576">
    <property type="term" value="C:extracellular region"/>
    <property type="evidence" value="ECO:0007669"/>
    <property type="project" value="UniProtKB-SubCell"/>
</dbReference>
<dbReference type="GO" id="GO:0016918">
    <property type="term" value="F:retinal binding"/>
    <property type="evidence" value="ECO:0007669"/>
    <property type="project" value="UniProtKB-KW"/>
</dbReference>
<keyword evidence="7" id="KW-0175">Coiled coil</keyword>
<dbReference type="EMBL" id="UYRX01000033">
    <property type="protein sequence ID" value="VDK70252.1"/>
    <property type="molecule type" value="Genomic_DNA"/>
</dbReference>
<evidence type="ECO:0000256" key="1">
    <source>
        <dbReference type="ARBA" id="ARBA00004613"/>
    </source>
</evidence>
<organism evidence="11 12">
    <name type="scientific">Litomosoides sigmodontis</name>
    <name type="common">Filarial nematode worm</name>
    <dbReference type="NCBI Taxonomy" id="42156"/>
    <lineage>
        <taxon>Eukaryota</taxon>
        <taxon>Metazoa</taxon>
        <taxon>Ecdysozoa</taxon>
        <taxon>Nematoda</taxon>
        <taxon>Chromadorea</taxon>
        <taxon>Rhabditida</taxon>
        <taxon>Spirurina</taxon>
        <taxon>Spiruromorpha</taxon>
        <taxon>Filarioidea</taxon>
        <taxon>Onchocercidae</taxon>
        <taxon>Litomosoides</taxon>
    </lineage>
</organism>
<evidence type="ECO:0000256" key="3">
    <source>
        <dbReference type="ARBA" id="ARBA00017453"/>
    </source>
</evidence>
<evidence type="ECO:0000256" key="2">
    <source>
        <dbReference type="ARBA" id="ARBA00006648"/>
    </source>
</evidence>
<dbReference type="STRING" id="42156.A0A3P6S3G6"/>
<reference evidence="11 12" key="1">
    <citation type="submission" date="2018-08" db="EMBL/GenBank/DDBJ databases">
        <authorList>
            <person name="Laetsch R D."/>
            <person name="Stevens L."/>
            <person name="Kumar S."/>
            <person name="Blaxter L. M."/>
        </authorList>
    </citation>
    <scope>NUCLEOTIDE SEQUENCE [LARGE SCALE GENOMIC DNA]</scope>
</reference>
<evidence type="ECO:0000256" key="7">
    <source>
        <dbReference type="ARBA" id="ARBA00023054"/>
    </source>
</evidence>
<evidence type="ECO:0000256" key="6">
    <source>
        <dbReference type="ARBA" id="ARBA00022893"/>
    </source>
</evidence>
<keyword evidence="4" id="KW-0964">Secreted</keyword>
<accession>A0A3P6S3G6</accession>
<sequence length="258" mass="29399">MSKIFETKLLKAFLRLFQQIIAIALIRYVPEISLWHLLHLQNSAGTSRGPRSLQQELRAFYNNLDEEERLKLKKYTETGALDFSDGQFLDILKNEAGGFLAKLIGLRNIISDKLDTMQPESRQFIENILKRFLVVFSRDGLMNILDDLKDFAKEIIDKFDELPQSAQDDVLKAFPTIGSYATNDITRFILRNLAKVNFTTKTSSTFSPSTDDERGDSDAQFKNSRSFGRDGRKGSLRSATNSLTDNEELPFKKVIATK</sequence>
<dbReference type="OrthoDB" id="5849723at2759"/>
<gene>
    <name evidence="11" type="ORF">NLS_LOCUS1040</name>
</gene>
<feature type="region of interest" description="Disordered" evidence="10">
    <location>
        <begin position="203"/>
        <end position="242"/>
    </location>
</feature>
<proteinExistence type="inferred from homology"/>
<keyword evidence="8" id="KW-0683">Retinol-binding</keyword>
<dbReference type="InterPro" id="IPR008632">
    <property type="entry name" value="Gp-FAR-1"/>
</dbReference>
<evidence type="ECO:0000256" key="10">
    <source>
        <dbReference type="SAM" id="MobiDB-lite"/>
    </source>
</evidence>
<dbReference type="Gene3D" id="1.20.120.1100">
    <property type="match status" value="1"/>
</dbReference>
<evidence type="ECO:0000256" key="4">
    <source>
        <dbReference type="ARBA" id="ARBA00022525"/>
    </source>
</evidence>
<dbReference type="Pfam" id="PF05823">
    <property type="entry name" value="Gp-FAR-1"/>
    <property type="match status" value="1"/>
</dbReference>
<keyword evidence="5" id="KW-0732">Signal</keyword>
<evidence type="ECO:0000256" key="9">
    <source>
        <dbReference type="ARBA" id="ARBA00023121"/>
    </source>
</evidence>
<comment type="similarity">
    <text evidence="2">Belongs to the fatty-acid and retinol-binding protein (FARBP) family.</text>
</comment>
<comment type="subcellular location">
    <subcellularLocation>
        <location evidence="1">Secreted</location>
    </subcellularLocation>
</comment>
<protein>
    <recommendedName>
        <fullName evidence="3">Fatty-acid and retinol-binding protein 1</fullName>
    </recommendedName>
</protein>
<evidence type="ECO:0000256" key="8">
    <source>
        <dbReference type="ARBA" id="ARBA00023072"/>
    </source>
</evidence>
<evidence type="ECO:0000313" key="12">
    <source>
        <dbReference type="Proteomes" id="UP000277928"/>
    </source>
</evidence>
<dbReference type="PANTHER" id="PTHR31418">
    <property type="entry name" value="FATTY-ACID AND RETINOL-BINDING PROTEIN 1"/>
    <property type="match status" value="1"/>
</dbReference>
<keyword evidence="6" id="KW-0845">Vitamin A</keyword>
<evidence type="ECO:0000256" key="5">
    <source>
        <dbReference type="ARBA" id="ARBA00022729"/>
    </source>
</evidence>
<keyword evidence="12" id="KW-1185">Reference proteome</keyword>
<dbReference type="AlphaFoldDB" id="A0A3P6S3G6"/>
<dbReference type="Proteomes" id="UP000277928">
    <property type="component" value="Unassembled WGS sequence"/>
</dbReference>
<evidence type="ECO:0000313" key="11">
    <source>
        <dbReference type="EMBL" id="VDK70252.1"/>
    </source>
</evidence>
<dbReference type="PANTHER" id="PTHR31418:SF7">
    <property type="entry name" value="FATTY-ACID AND RETINOL-BINDING PROTEIN 1"/>
    <property type="match status" value="1"/>
</dbReference>